<accession>A0AAN8EHB9</accession>
<evidence type="ECO:0000313" key="1">
    <source>
        <dbReference type="EMBL" id="KAK5954070.1"/>
    </source>
</evidence>
<dbReference type="AlphaFoldDB" id="A0AAN8EHB9"/>
<name>A0AAN8EHB9_9EURO</name>
<dbReference type="EMBL" id="JAKLMC020000009">
    <property type="protein sequence ID" value="KAK5954070.1"/>
    <property type="molecule type" value="Genomic_DNA"/>
</dbReference>
<proteinExistence type="predicted"/>
<gene>
    <name evidence="1" type="ORF">OHC33_004641</name>
</gene>
<sequence length="224" mass="25389">MAMVESYCPTERSVQDDEHSPITLAFAKQSPSLSMQQLILQNQRLFTAAIIEDSDFPNLQRFHYEGGGNSQDYATAYGVVNALRRTTGSLRHLYINAITRVVSEDGTEISSLRMFTHLQTLTIRRYDLILTPEEEEEASDDDGPDPDAIGSKAPPFVYKLPDSLLELRIGEADATTRQELQDFAVSNDRLPNLRSIILIRTLTWEQQQAYSLETLRPTFYRAGR</sequence>
<reference evidence="1 2" key="1">
    <citation type="submission" date="2022-12" db="EMBL/GenBank/DDBJ databases">
        <title>Genomic features and morphological characterization of a novel Knufia sp. strain isolated from spacecraft assembly facility.</title>
        <authorList>
            <person name="Teixeira M."/>
            <person name="Chander A.M."/>
            <person name="Stajich J.E."/>
            <person name="Venkateswaran K."/>
        </authorList>
    </citation>
    <scope>NUCLEOTIDE SEQUENCE [LARGE SCALE GENOMIC DNA]</scope>
    <source>
        <strain evidence="1 2">FJI-L2-BK-P2</strain>
    </source>
</reference>
<keyword evidence="2" id="KW-1185">Reference proteome</keyword>
<protein>
    <submittedName>
        <fullName evidence="1">Uncharacterized protein</fullName>
    </submittedName>
</protein>
<organism evidence="1 2">
    <name type="scientific">Knufia fluminis</name>
    <dbReference type="NCBI Taxonomy" id="191047"/>
    <lineage>
        <taxon>Eukaryota</taxon>
        <taxon>Fungi</taxon>
        <taxon>Dikarya</taxon>
        <taxon>Ascomycota</taxon>
        <taxon>Pezizomycotina</taxon>
        <taxon>Eurotiomycetes</taxon>
        <taxon>Chaetothyriomycetidae</taxon>
        <taxon>Chaetothyriales</taxon>
        <taxon>Trichomeriaceae</taxon>
        <taxon>Knufia</taxon>
    </lineage>
</organism>
<evidence type="ECO:0000313" key="2">
    <source>
        <dbReference type="Proteomes" id="UP001316803"/>
    </source>
</evidence>
<dbReference type="Proteomes" id="UP001316803">
    <property type="component" value="Unassembled WGS sequence"/>
</dbReference>
<comment type="caution">
    <text evidence="1">The sequence shown here is derived from an EMBL/GenBank/DDBJ whole genome shotgun (WGS) entry which is preliminary data.</text>
</comment>